<dbReference type="Gene3D" id="2.40.50.140">
    <property type="entry name" value="Nucleic acid-binding proteins"/>
    <property type="match status" value="1"/>
</dbReference>
<comment type="caution">
    <text evidence="1">The sequence shown here is derived from an EMBL/GenBank/DDBJ whole genome shotgun (WGS) entry which is preliminary data.</text>
</comment>
<sequence length="97" mass="10378">MPLQDAADPFTCRCPIGEGAGARSERERMAAREHGVIVSWSDRKGRGQIRRTDGTLITFTSAALRQAPGSYLGMTVGLRVTFVLVDTGAGLRAEDVA</sequence>
<protein>
    <recommendedName>
        <fullName evidence="3">Cold shock domain-containing protein</fullName>
    </recommendedName>
</protein>
<organism evidence="1 2">
    <name type="scientific">Actinomadura adrarensis</name>
    <dbReference type="NCBI Taxonomy" id="1819600"/>
    <lineage>
        <taxon>Bacteria</taxon>
        <taxon>Bacillati</taxon>
        <taxon>Actinomycetota</taxon>
        <taxon>Actinomycetes</taxon>
        <taxon>Streptosporangiales</taxon>
        <taxon>Thermomonosporaceae</taxon>
        <taxon>Actinomadura</taxon>
    </lineage>
</organism>
<proteinExistence type="predicted"/>
<gene>
    <name evidence="1" type="ORF">ACFQ07_04275</name>
</gene>
<evidence type="ECO:0000313" key="2">
    <source>
        <dbReference type="Proteomes" id="UP001597083"/>
    </source>
</evidence>
<keyword evidence="2" id="KW-1185">Reference proteome</keyword>
<dbReference type="Proteomes" id="UP001597083">
    <property type="component" value="Unassembled WGS sequence"/>
</dbReference>
<name>A0ABW3CCR4_9ACTN</name>
<reference evidence="2" key="1">
    <citation type="journal article" date="2019" name="Int. J. Syst. Evol. Microbiol.">
        <title>The Global Catalogue of Microorganisms (GCM) 10K type strain sequencing project: providing services to taxonomists for standard genome sequencing and annotation.</title>
        <authorList>
            <consortium name="The Broad Institute Genomics Platform"/>
            <consortium name="The Broad Institute Genome Sequencing Center for Infectious Disease"/>
            <person name="Wu L."/>
            <person name="Ma J."/>
        </authorList>
    </citation>
    <scope>NUCLEOTIDE SEQUENCE [LARGE SCALE GENOMIC DNA]</scope>
    <source>
        <strain evidence="2">JCM 31696</strain>
    </source>
</reference>
<dbReference type="InterPro" id="IPR012340">
    <property type="entry name" value="NA-bd_OB-fold"/>
</dbReference>
<evidence type="ECO:0008006" key="3">
    <source>
        <dbReference type="Google" id="ProtNLM"/>
    </source>
</evidence>
<accession>A0ABW3CCR4</accession>
<dbReference type="EMBL" id="JBHTIR010000451">
    <property type="protein sequence ID" value="MFD0851419.1"/>
    <property type="molecule type" value="Genomic_DNA"/>
</dbReference>
<evidence type="ECO:0000313" key="1">
    <source>
        <dbReference type="EMBL" id="MFD0851419.1"/>
    </source>
</evidence>